<proteinExistence type="inferred from homology"/>
<gene>
    <name evidence="9" type="ORF">OQ273_04355</name>
</gene>
<dbReference type="RefSeq" id="WP_267989248.1">
    <property type="nucleotide sequence ID" value="NZ_JAPJZI010000001.1"/>
</dbReference>
<dbReference type="AlphaFoldDB" id="A0A9X3UIV2"/>
<dbReference type="Proteomes" id="UP001151234">
    <property type="component" value="Unassembled WGS sequence"/>
</dbReference>
<keyword evidence="4" id="KW-1003">Cell membrane</keyword>
<dbReference type="Pfam" id="PF07886">
    <property type="entry name" value="BA14K"/>
    <property type="match status" value="1"/>
</dbReference>
<keyword evidence="8" id="KW-0732">Signal</keyword>
<evidence type="ECO:0000256" key="2">
    <source>
        <dbReference type="ARBA" id="ARBA00010270"/>
    </source>
</evidence>
<evidence type="ECO:0000313" key="10">
    <source>
        <dbReference type="Proteomes" id="UP001151234"/>
    </source>
</evidence>
<protein>
    <recommendedName>
        <fullName evidence="3">Lectin-like protein BA14k</fullName>
    </recommendedName>
</protein>
<comment type="caution">
    <text evidence="9">The sequence shown here is derived from an EMBL/GenBank/DDBJ whole genome shotgun (WGS) entry which is preliminary data.</text>
</comment>
<keyword evidence="7" id="KW-0472">Membrane</keyword>
<comment type="subcellular location">
    <subcellularLocation>
        <location evidence="1">Membrane</location>
        <topology evidence="1">Single-pass membrane protein</topology>
    </subcellularLocation>
</comment>
<dbReference type="EMBL" id="JAPJZI010000001">
    <property type="protein sequence ID" value="MDA5397799.1"/>
    <property type="molecule type" value="Genomic_DNA"/>
</dbReference>
<feature type="chain" id="PRO_5040948781" description="Lectin-like protein BA14k" evidence="8">
    <location>
        <begin position="22"/>
        <end position="144"/>
    </location>
</feature>
<organism evidence="9 10">
    <name type="scientific">Hoeflea prorocentri</name>
    <dbReference type="NCBI Taxonomy" id="1922333"/>
    <lineage>
        <taxon>Bacteria</taxon>
        <taxon>Pseudomonadati</taxon>
        <taxon>Pseudomonadota</taxon>
        <taxon>Alphaproteobacteria</taxon>
        <taxon>Hyphomicrobiales</taxon>
        <taxon>Rhizobiaceae</taxon>
        <taxon>Hoeflea</taxon>
    </lineage>
</organism>
<keyword evidence="5" id="KW-0430">Lectin</keyword>
<evidence type="ECO:0000256" key="1">
    <source>
        <dbReference type="ARBA" id="ARBA00004167"/>
    </source>
</evidence>
<reference evidence="9" key="1">
    <citation type="submission" date="2022-11" db="EMBL/GenBank/DDBJ databases">
        <title>Draft genome sequence of Hoeflea poritis E7-10 and Hoeflea prorocentri PM5-8, separated from scleractinian coral Porites lutea and marine dinoflagellate.</title>
        <authorList>
            <person name="Zhang G."/>
            <person name="Wei Q."/>
            <person name="Cai L."/>
        </authorList>
    </citation>
    <scope>NUCLEOTIDE SEQUENCE</scope>
    <source>
        <strain evidence="9">PM5-8</strain>
    </source>
</reference>
<evidence type="ECO:0000256" key="8">
    <source>
        <dbReference type="SAM" id="SignalP"/>
    </source>
</evidence>
<feature type="signal peptide" evidence="8">
    <location>
        <begin position="1"/>
        <end position="21"/>
    </location>
</feature>
<sequence>MSGLLKGLAIAVISAGLLAMAAPHAEAGKKYRYGHKGGNFGAGLVTGLIIGGIVASGPRHGYYYGPRHKRYYGKRYYYPKPYYGPRHYRRTYGPAPYYRPAPRPRYYGSRAHVNYCFRKYRSYRISDNTFQPYHGPRRPCRSPY</sequence>
<accession>A0A9X3UIV2</accession>
<evidence type="ECO:0000256" key="6">
    <source>
        <dbReference type="ARBA" id="ARBA00025321"/>
    </source>
</evidence>
<evidence type="ECO:0000313" key="9">
    <source>
        <dbReference type="EMBL" id="MDA5397799.1"/>
    </source>
</evidence>
<comment type="similarity">
    <text evidence="2">Belongs to the BA14k family.</text>
</comment>
<name>A0A9X3UIV2_9HYPH</name>
<evidence type="ECO:0000256" key="3">
    <source>
        <dbReference type="ARBA" id="ARBA00020552"/>
    </source>
</evidence>
<dbReference type="InterPro" id="IPR012413">
    <property type="entry name" value="BA14K"/>
</dbReference>
<dbReference type="GO" id="GO:0016020">
    <property type="term" value="C:membrane"/>
    <property type="evidence" value="ECO:0007669"/>
    <property type="project" value="UniProtKB-SubCell"/>
</dbReference>
<keyword evidence="7" id="KW-1133">Transmembrane helix</keyword>
<evidence type="ECO:0000256" key="7">
    <source>
        <dbReference type="SAM" id="Phobius"/>
    </source>
</evidence>
<comment type="function">
    <text evidence="6">Has immunoglobulin-binding and hemagglutination properties, and can bind to mannose. Essential for virulence. May be involved in LPS biosynthesis or polysaccharide transport.</text>
</comment>
<keyword evidence="7" id="KW-0812">Transmembrane</keyword>
<evidence type="ECO:0000256" key="4">
    <source>
        <dbReference type="ARBA" id="ARBA00022475"/>
    </source>
</evidence>
<evidence type="ECO:0000256" key="5">
    <source>
        <dbReference type="ARBA" id="ARBA00022734"/>
    </source>
</evidence>
<feature type="transmembrane region" description="Helical" evidence="7">
    <location>
        <begin position="37"/>
        <end position="57"/>
    </location>
</feature>
<dbReference type="GO" id="GO:0030246">
    <property type="term" value="F:carbohydrate binding"/>
    <property type="evidence" value="ECO:0007669"/>
    <property type="project" value="UniProtKB-KW"/>
</dbReference>
<keyword evidence="10" id="KW-1185">Reference proteome</keyword>